<accession>A0A0F9EJ41</accession>
<dbReference type="AlphaFoldDB" id="A0A0F9EJ41"/>
<reference evidence="1" key="1">
    <citation type="journal article" date="2015" name="Nature">
        <title>Complex archaea that bridge the gap between prokaryotes and eukaryotes.</title>
        <authorList>
            <person name="Spang A."/>
            <person name="Saw J.H."/>
            <person name="Jorgensen S.L."/>
            <person name="Zaremba-Niedzwiedzka K."/>
            <person name="Martijn J."/>
            <person name="Lind A.E."/>
            <person name="van Eijk R."/>
            <person name="Schleper C."/>
            <person name="Guy L."/>
            <person name="Ettema T.J."/>
        </authorList>
    </citation>
    <scope>NUCLEOTIDE SEQUENCE</scope>
</reference>
<organism evidence="1">
    <name type="scientific">marine sediment metagenome</name>
    <dbReference type="NCBI Taxonomy" id="412755"/>
    <lineage>
        <taxon>unclassified sequences</taxon>
        <taxon>metagenomes</taxon>
        <taxon>ecological metagenomes</taxon>
    </lineage>
</organism>
<gene>
    <name evidence="1" type="ORF">LCGC14_2068970</name>
</gene>
<protein>
    <recommendedName>
        <fullName evidence="2">AP2/ERF domain-containing protein</fullName>
    </recommendedName>
</protein>
<proteinExistence type="predicted"/>
<name>A0A0F9EJ41_9ZZZZ</name>
<sequence length="183" mass="21017">MGQLIDETENQYGRLKVIRRAGIKGSRATWLCQCVCGGKSIVIGKNLRNGNTTSCGCRLREIRDHIGEVNLSHGRSGTKEHQAWLAAKNRCFNPNYRSHEFYRDKGMYEGWIQDFEAFYEHVGPSPSPKHSIDRIDNERGYEPGNVRWATAKQQRNNQRSKYCVPRAVYEAMTEPIVFVYTSV</sequence>
<evidence type="ECO:0000313" key="1">
    <source>
        <dbReference type="EMBL" id="KKL74034.1"/>
    </source>
</evidence>
<comment type="caution">
    <text evidence="1">The sequence shown here is derived from an EMBL/GenBank/DDBJ whole genome shotgun (WGS) entry which is preliminary data.</text>
</comment>
<dbReference type="EMBL" id="LAZR01024781">
    <property type="protein sequence ID" value="KKL74034.1"/>
    <property type="molecule type" value="Genomic_DNA"/>
</dbReference>
<evidence type="ECO:0008006" key="2">
    <source>
        <dbReference type="Google" id="ProtNLM"/>
    </source>
</evidence>